<dbReference type="GO" id="GO:0004518">
    <property type="term" value="F:nuclease activity"/>
    <property type="evidence" value="ECO:0007669"/>
    <property type="project" value="UniProtKB-KW"/>
</dbReference>
<sequence length="135" mass="14516">MSAGGLSTSSFLAFDFGEKRVGVATGSGLMRQGQPLRTVTAQGDARFAAIAALIAQWQPDALVVGVPFHPDGAEHENTRRARRFARQLHGRFRLPVHEVDERYTTTEALSAGAADADAASAALILDQFFREHPSP</sequence>
<dbReference type="Pfam" id="PF03652">
    <property type="entry name" value="RuvX"/>
    <property type="match status" value="1"/>
</dbReference>
<evidence type="ECO:0000313" key="7">
    <source>
        <dbReference type="EMBL" id="KAB0585419.1"/>
    </source>
</evidence>
<accession>A0A643FHI4</accession>
<evidence type="ECO:0000256" key="3">
    <source>
        <dbReference type="ARBA" id="ARBA00022722"/>
    </source>
</evidence>
<dbReference type="HAMAP" id="MF_00651">
    <property type="entry name" value="Nuclease_YqgF"/>
    <property type="match status" value="1"/>
</dbReference>
<dbReference type="InterPro" id="IPR037027">
    <property type="entry name" value="YqgF/RNaseH-like_dom_sf"/>
</dbReference>
<evidence type="ECO:0000259" key="6">
    <source>
        <dbReference type="SMART" id="SM00732"/>
    </source>
</evidence>
<evidence type="ECO:0000256" key="4">
    <source>
        <dbReference type="ARBA" id="ARBA00022801"/>
    </source>
</evidence>
<comment type="subcellular location">
    <subcellularLocation>
        <location evidence="5">Cytoplasm</location>
    </subcellularLocation>
</comment>
<keyword evidence="1 5" id="KW-0963">Cytoplasm</keyword>
<evidence type="ECO:0000256" key="5">
    <source>
        <dbReference type="HAMAP-Rule" id="MF_00651"/>
    </source>
</evidence>
<dbReference type="CDD" id="cd16964">
    <property type="entry name" value="YqgF"/>
    <property type="match status" value="1"/>
</dbReference>
<evidence type="ECO:0000256" key="1">
    <source>
        <dbReference type="ARBA" id="ARBA00022490"/>
    </source>
</evidence>
<dbReference type="Gene3D" id="3.30.420.140">
    <property type="entry name" value="YqgF/RNase H-like domain"/>
    <property type="match status" value="1"/>
</dbReference>
<dbReference type="InterPro" id="IPR006641">
    <property type="entry name" value="YqgF/RNaseH-like_dom"/>
</dbReference>
<dbReference type="RefSeq" id="WP_151121992.1">
    <property type="nucleotide sequence ID" value="NZ_CP088081.1"/>
</dbReference>
<dbReference type="EMBL" id="VZPB01000001">
    <property type="protein sequence ID" value="KAB0585419.1"/>
    <property type="molecule type" value="Genomic_DNA"/>
</dbReference>
<name>A0A643FHI4_IDEDE</name>
<dbReference type="Proteomes" id="UP000430120">
    <property type="component" value="Unassembled WGS sequence"/>
</dbReference>
<keyword evidence="8" id="KW-1185">Reference proteome</keyword>
<comment type="function">
    <text evidence="5">Could be a nuclease involved in processing of the 5'-end of pre-16S rRNA.</text>
</comment>
<keyword evidence="2 5" id="KW-0690">Ribosome biogenesis</keyword>
<dbReference type="GO" id="GO:0000967">
    <property type="term" value="P:rRNA 5'-end processing"/>
    <property type="evidence" value="ECO:0007669"/>
    <property type="project" value="UniProtKB-UniRule"/>
</dbReference>
<dbReference type="SMART" id="SM00732">
    <property type="entry name" value="YqgFc"/>
    <property type="match status" value="1"/>
</dbReference>
<dbReference type="GO" id="GO:0005829">
    <property type="term" value="C:cytosol"/>
    <property type="evidence" value="ECO:0007669"/>
    <property type="project" value="TreeGrafter"/>
</dbReference>
<proteinExistence type="inferred from homology"/>
<comment type="similarity">
    <text evidence="5">Belongs to the YqgF HJR family.</text>
</comment>
<dbReference type="SUPFAM" id="SSF53098">
    <property type="entry name" value="Ribonuclease H-like"/>
    <property type="match status" value="1"/>
</dbReference>
<evidence type="ECO:0000313" key="8">
    <source>
        <dbReference type="Proteomes" id="UP000430120"/>
    </source>
</evidence>
<dbReference type="InterPro" id="IPR012337">
    <property type="entry name" value="RNaseH-like_sf"/>
</dbReference>
<organism evidence="7 8">
    <name type="scientific">Ideonella dechloratans</name>
    <dbReference type="NCBI Taxonomy" id="36863"/>
    <lineage>
        <taxon>Bacteria</taxon>
        <taxon>Pseudomonadati</taxon>
        <taxon>Pseudomonadota</taxon>
        <taxon>Betaproteobacteria</taxon>
        <taxon>Burkholderiales</taxon>
        <taxon>Sphaerotilaceae</taxon>
        <taxon>Ideonella</taxon>
    </lineage>
</organism>
<comment type="caution">
    <text evidence="7">The sequence shown here is derived from an EMBL/GenBank/DDBJ whole genome shotgun (WGS) entry which is preliminary data.</text>
</comment>
<dbReference type="GO" id="GO:0016788">
    <property type="term" value="F:hydrolase activity, acting on ester bonds"/>
    <property type="evidence" value="ECO:0007669"/>
    <property type="project" value="UniProtKB-UniRule"/>
</dbReference>
<dbReference type="InterPro" id="IPR005227">
    <property type="entry name" value="YqgF"/>
</dbReference>
<dbReference type="PANTHER" id="PTHR33317:SF4">
    <property type="entry name" value="POLYNUCLEOTIDYL TRANSFERASE, RIBONUCLEASE H-LIKE SUPERFAMILY PROTEIN"/>
    <property type="match status" value="1"/>
</dbReference>
<reference evidence="7 8" key="1">
    <citation type="submission" date="2019-09" db="EMBL/GenBank/DDBJ databases">
        <title>Draft genome sequences of 48 bacterial type strains from the CCUG.</title>
        <authorList>
            <person name="Tunovic T."/>
            <person name="Pineiro-Iglesias B."/>
            <person name="Unosson C."/>
            <person name="Inganas E."/>
            <person name="Ohlen M."/>
            <person name="Cardew S."/>
            <person name="Jensie-Markopoulos S."/>
            <person name="Salva-Serra F."/>
            <person name="Jaen-Luchoro D."/>
            <person name="Karlsson R."/>
            <person name="Svensson-Stadler L."/>
            <person name="Chun J."/>
            <person name="Moore E."/>
        </authorList>
    </citation>
    <scope>NUCLEOTIDE SEQUENCE [LARGE SCALE GENOMIC DNA]</scope>
    <source>
        <strain evidence="7 8">CCUG 30977</strain>
    </source>
</reference>
<dbReference type="EC" id="3.1.-.-" evidence="5"/>
<evidence type="ECO:0000256" key="2">
    <source>
        <dbReference type="ARBA" id="ARBA00022517"/>
    </source>
</evidence>
<keyword evidence="4 5" id="KW-0378">Hydrolase</keyword>
<protein>
    <recommendedName>
        <fullName evidence="5">Putative pre-16S rRNA nuclease</fullName>
        <ecNumber evidence="5">3.1.-.-</ecNumber>
    </recommendedName>
</protein>
<dbReference type="OrthoDB" id="9796140at2"/>
<feature type="domain" description="YqgF/RNase H-like" evidence="6">
    <location>
        <begin position="9"/>
        <end position="108"/>
    </location>
</feature>
<dbReference type="NCBIfam" id="TIGR00250">
    <property type="entry name" value="RNAse_H_YqgF"/>
    <property type="match status" value="1"/>
</dbReference>
<keyword evidence="3 5" id="KW-0540">Nuclease</keyword>
<dbReference type="PANTHER" id="PTHR33317">
    <property type="entry name" value="POLYNUCLEOTIDYL TRANSFERASE, RIBONUCLEASE H-LIKE SUPERFAMILY PROTEIN"/>
    <property type="match status" value="1"/>
</dbReference>
<dbReference type="AlphaFoldDB" id="A0A643FHI4"/>
<gene>
    <name evidence="7" type="primary">ruvX</name>
    <name evidence="7" type="ORF">F7Q92_00550</name>
</gene>